<organism evidence="1 2">
    <name type="scientific">Streptantibioticus ferralitis</name>
    <dbReference type="NCBI Taxonomy" id="236510"/>
    <lineage>
        <taxon>Bacteria</taxon>
        <taxon>Bacillati</taxon>
        <taxon>Actinomycetota</taxon>
        <taxon>Actinomycetes</taxon>
        <taxon>Kitasatosporales</taxon>
        <taxon>Streptomycetaceae</taxon>
        <taxon>Streptantibioticus</taxon>
    </lineage>
</organism>
<dbReference type="RefSeq" id="WP_275819553.1">
    <property type="nucleotide sequence ID" value="NZ_BAAANM010000028.1"/>
</dbReference>
<dbReference type="EMBL" id="JARHTQ010000025">
    <property type="protein sequence ID" value="MDF2259692.1"/>
    <property type="molecule type" value="Genomic_DNA"/>
</dbReference>
<evidence type="ECO:0000313" key="2">
    <source>
        <dbReference type="Proteomes" id="UP001220022"/>
    </source>
</evidence>
<comment type="caution">
    <text evidence="1">The sequence shown here is derived from an EMBL/GenBank/DDBJ whole genome shotgun (WGS) entry which is preliminary data.</text>
</comment>
<proteinExistence type="predicted"/>
<gene>
    <name evidence="1" type="ORF">P2L57_29425</name>
</gene>
<dbReference type="Proteomes" id="UP001220022">
    <property type="component" value="Unassembled WGS sequence"/>
</dbReference>
<protein>
    <submittedName>
        <fullName evidence="1">Replication-relaxation family protein</fullName>
    </submittedName>
</protein>
<name>A0ABT5Z787_9ACTN</name>
<sequence>MPYPSWLSPRAHGLSPLAAEVLPVLYQHRLLSLRQLHRLLTAHRKRPEYLRTQLARLRELGLATATVRHRSGQGELLWYVTGLGAEVVEASGEVAVRTHRMSDQAAASLLQEHTLAVNDVGVAFVEAARRLGHECGPLDWEPERAHRVRDGDRHGDDAVVIADAVLSYIHQHADRRRVLTYFIEVDRHTETVVRLASKLRGYARYLTYIPTPPPGRGRPSRPAHGEAWRDRYTTFPRLLVVLDGKTPAALERRTADLRAIAQADLRLRHVADRLISGVTTLELLQTRGPWDRVITPIFGDPTPTDALLQLDGQTRAA</sequence>
<evidence type="ECO:0000313" key="1">
    <source>
        <dbReference type="EMBL" id="MDF2259692.1"/>
    </source>
</evidence>
<dbReference type="InterPro" id="IPR025855">
    <property type="entry name" value="Replic_Relax"/>
</dbReference>
<accession>A0ABT5Z787</accession>
<reference evidence="1 2" key="1">
    <citation type="submission" date="2023-03" db="EMBL/GenBank/DDBJ databases">
        <title>Draft genome sequence of type strain Streptomyces ferralitis JCM 14344.</title>
        <authorList>
            <person name="Klaysubun C."/>
            <person name="Duangmal K."/>
        </authorList>
    </citation>
    <scope>NUCLEOTIDE SEQUENCE [LARGE SCALE GENOMIC DNA]</scope>
    <source>
        <strain evidence="1 2">JCM 14344</strain>
    </source>
</reference>
<dbReference type="Pfam" id="PF13814">
    <property type="entry name" value="Replic_Relax"/>
    <property type="match status" value="1"/>
</dbReference>
<keyword evidence="2" id="KW-1185">Reference proteome</keyword>